<dbReference type="OrthoDB" id="3444765at2759"/>
<evidence type="ECO:0000313" key="2">
    <source>
        <dbReference type="Proteomes" id="UP000193944"/>
    </source>
</evidence>
<dbReference type="AlphaFoldDB" id="A0A1Y1XAF4"/>
<evidence type="ECO:0000313" key="1">
    <source>
        <dbReference type="EMBL" id="ORX82334.1"/>
    </source>
</evidence>
<reference evidence="1 2" key="2">
    <citation type="submission" date="2016-08" db="EMBL/GenBank/DDBJ databases">
        <title>Pervasive Adenine N6-methylation of Active Genes in Fungi.</title>
        <authorList>
            <consortium name="DOE Joint Genome Institute"/>
            <person name="Mondo S.J."/>
            <person name="Dannebaum R.O."/>
            <person name="Kuo R.C."/>
            <person name="Labutti K."/>
            <person name="Haridas S."/>
            <person name="Kuo A."/>
            <person name="Salamov A."/>
            <person name="Ahrendt S.R."/>
            <person name="Lipzen A."/>
            <person name="Sullivan W."/>
            <person name="Andreopoulos W.B."/>
            <person name="Clum A."/>
            <person name="Lindquist E."/>
            <person name="Daum C."/>
            <person name="Ramamoorthy G.K."/>
            <person name="Gryganskyi A."/>
            <person name="Culley D."/>
            <person name="Magnuson J.K."/>
            <person name="James T.Y."/>
            <person name="O'Malley M.A."/>
            <person name="Stajich J.E."/>
            <person name="Spatafora J.W."/>
            <person name="Visel A."/>
            <person name="Grigoriev I.V."/>
        </authorList>
    </citation>
    <scope>NUCLEOTIDE SEQUENCE [LARGE SCALE GENOMIC DNA]</scope>
    <source>
        <strain evidence="1 2">S4</strain>
    </source>
</reference>
<accession>A0A1Y1XAF4</accession>
<dbReference type="Proteomes" id="UP000193944">
    <property type="component" value="Unassembled WGS sequence"/>
</dbReference>
<sequence>LIIHNFSLLPIEWLSESFGLAFFFWQQNLIAEKLGNYSKYFLIIIYYNFNVIFNPLFNN</sequence>
<name>A0A1Y1XAF4_9FUNG</name>
<keyword evidence="2" id="KW-1185">Reference proteome</keyword>
<comment type="caution">
    <text evidence="1">The sequence shown here is derived from an EMBL/GenBank/DDBJ whole genome shotgun (WGS) entry which is preliminary data.</text>
</comment>
<reference evidence="1 2" key="1">
    <citation type="submission" date="2016-08" db="EMBL/GenBank/DDBJ databases">
        <title>A Parts List for Fungal Cellulosomes Revealed by Comparative Genomics.</title>
        <authorList>
            <consortium name="DOE Joint Genome Institute"/>
            <person name="Haitjema C.H."/>
            <person name="Gilmore S.P."/>
            <person name="Henske J.K."/>
            <person name="Solomon K.V."/>
            <person name="De Groot R."/>
            <person name="Kuo A."/>
            <person name="Mondo S.J."/>
            <person name="Salamov A.A."/>
            <person name="Labutti K."/>
            <person name="Zhao Z."/>
            <person name="Chiniquy J."/>
            <person name="Barry K."/>
            <person name="Brewer H.M."/>
            <person name="Purvine S.O."/>
            <person name="Wright A.T."/>
            <person name="Boxma B."/>
            <person name="Van Alen T."/>
            <person name="Hackstein J.H."/>
            <person name="Baker S.E."/>
            <person name="Grigoriev I.V."/>
            <person name="O'Malley M.A."/>
        </authorList>
    </citation>
    <scope>NUCLEOTIDE SEQUENCE [LARGE SCALE GENOMIC DNA]</scope>
    <source>
        <strain evidence="1 2">S4</strain>
    </source>
</reference>
<dbReference type="EMBL" id="MCFG01000097">
    <property type="protein sequence ID" value="ORX82334.1"/>
    <property type="molecule type" value="Genomic_DNA"/>
</dbReference>
<gene>
    <name evidence="1" type="ORF">BCR32DRAFT_202822</name>
</gene>
<proteinExistence type="predicted"/>
<feature type="non-terminal residue" evidence="1">
    <location>
        <position position="1"/>
    </location>
</feature>
<protein>
    <submittedName>
        <fullName evidence="1">Uncharacterized protein</fullName>
    </submittedName>
</protein>
<organism evidence="1 2">
    <name type="scientific">Anaeromyces robustus</name>
    <dbReference type="NCBI Taxonomy" id="1754192"/>
    <lineage>
        <taxon>Eukaryota</taxon>
        <taxon>Fungi</taxon>
        <taxon>Fungi incertae sedis</taxon>
        <taxon>Chytridiomycota</taxon>
        <taxon>Chytridiomycota incertae sedis</taxon>
        <taxon>Neocallimastigomycetes</taxon>
        <taxon>Neocallimastigales</taxon>
        <taxon>Neocallimastigaceae</taxon>
        <taxon>Anaeromyces</taxon>
    </lineage>
</organism>